<protein>
    <submittedName>
        <fullName evidence="3">Uncharacterized protein</fullName>
    </submittedName>
</protein>
<feature type="compositionally biased region" description="Polar residues" evidence="2">
    <location>
        <begin position="12"/>
        <end position="26"/>
    </location>
</feature>
<name>A0A640KKN4_LEITA</name>
<feature type="compositionally biased region" description="Low complexity" evidence="2">
    <location>
        <begin position="178"/>
        <end position="190"/>
    </location>
</feature>
<feature type="compositionally biased region" description="Low complexity" evidence="2">
    <location>
        <begin position="1"/>
        <end position="11"/>
    </location>
</feature>
<comment type="caution">
    <text evidence="3">The sequence shown here is derived from an EMBL/GenBank/DDBJ whole genome shotgun (WGS) entry which is preliminary data.</text>
</comment>
<dbReference type="OrthoDB" id="267458at2759"/>
<reference evidence="3" key="1">
    <citation type="submission" date="2019-11" db="EMBL/GenBank/DDBJ databases">
        <title>Leishmania tarentolae CDS.</title>
        <authorList>
            <person name="Goto Y."/>
            <person name="Yamagishi J."/>
        </authorList>
    </citation>
    <scope>NUCLEOTIDE SEQUENCE [LARGE SCALE GENOMIC DNA]</scope>
    <source>
        <strain evidence="3">Parrot Tar II</strain>
    </source>
</reference>
<keyword evidence="1" id="KW-0175">Coiled coil</keyword>
<accession>A0A640KKN4</accession>
<organism evidence="3 4">
    <name type="scientific">Leishmania tarentolae</name>
    <name type="common">Sauroleishmania tarentolae</name>
    <dbReference type="NCBI Taxonomy" id="5689"/>
    <lineage>
        <taxon>Eukaryota</taxon>
        <taxon>Discoba</taxon>
        <taxon>Euglenozoa</taxon>
        <taxon>Kinetoplastea</taxon>
        <taxon>Metakinetoplastina</taxon>
        <taxon>Trypanosomatida</taxon>
        <taxon>Trypanosomatidae</taxon>
        <taxon>Leishmaniinae</taxon>
        <taxon>Leishmania</taxon>
        <taxon>lizard Leishmania</taxon>
    </lineage>
</organism>
<feature type="compositionally biased region" description="Basic and acidic residues" evidence="2">
    <location>
        <begin position="72"/>
        <end position="82"/>
    </location>
</feature>
<dbReference type="EMBL" id="BLBS01000024">
    <property type="protein sequence ID" value="GET87999.1"/>
    <property type="molecule type" value="Genomic_DNA"/>
</dbReference>
<feature type="compositionally biased region" description="Polar residues" evidence="2">
    <location>
        <begin position="277"/>
        <end position="287"/>
    </location>
</feature>
<gene>
    <name evidence="3" type="ORF">LtaPh_1910200</name>
</gene>
<feature type="region of interest" description="Disordered" evidence="2">
    <location>
        <begin position="171"/>
        <end position="234"/>
    </location>
</feature>
<feature type="compositionally biased region" description="Basic and acidic residues" evidence="2">
    <location>
        <begin position="261"/>
        <end position="271"/>
    </location>
</feature>
<proteinExistence type="predicted"/>
<feature type="compositionally biased region" description="Polar residues" evidence="2">
    <location>
        <begin position="38"/>
        <end position="69"/>
    </location>
</feature>
<feature type="region of interest" description="Disordered" evidence="2">
    <location>
        <begin position="839"/>
        <end position="909"/>
    </location>
</feature>
<feature type="compositionally biased region" description="Polar residues" evidence="2">
    <location>
        <begin position="125"/>
        <end position="138"/>
    </location>
</feature>
<evidence type="ECO:0000256" key="2">
    <source>
        <dbReference type="SAM" id="MobiDB-lite"/>
    </source>
</evidence>
<feature type="compositionally biased region" description="Acidic residues" evidence="2">
    <location>
        <begin position="879"/>
        <end position="890"/>
    </location>
</feature>
<feature type="region of interest" description="Disordered" evidence="2">
    <location>
        <begin position="260"/>
        <end position="318"/>
    </location>
</feature>
<feature type="coiled-coil region" evidence="1">
    <location>
        <begin position="318"/>
        <end position="382"/>
    </location>
</feature>
<feature type="compositionally biased region" description="Polar residues" evidence="2">
    <location>
        <begin position="615"/>
        <end position="638"/>
    </location>
</feature>
<keyword evidence="4" id="KW-1185">Reference proteome</keyword>
<feature type="region of interest" description="Disordered" evidence="2">
    <location>
        <begin position="1"/>
        <end position="138"/>
    </location>
</feature>
<evidence type="ECO:0000313" key="4">
    <source>
        <dbReference type="Proteomes" id="UP000419144"/>
    </source>
</evidence>
<evidence type="ECO:0000256" key="1">
    <source>
        <dbReference type="SAM" id="Coils"/>
    </source>
</evidence>
<feature type="compositionally biased region" description="Polar residues" evidence="2">
    <location>
        <begin position="83"/>
        <end position="100"/>
    </location>
</feature>
<feature type="coiled-coil region" evidence="1">
    <location>
        <begin position="559"/>
        <end position="593"/>
    </location>
</feature>
<evidence type="ECO:0000313" key="3">
    <source>
        <dbReference type="EMBL" id="GET87999.1"/>
    </source>
</evidence>
<dbReference type="Proteomes" id="UP000419144">
    <property type="component" value="Unassembled WGS sequence"/>
</dbReference>
<sequence length="909" mass="97686">MSSVAAQQQQQLVPLSSGAHSDTHTSLIPPASAGHSLANRQHASSHTINKTSLSSAMSPTRRTSSNRAPLQSRRDNVSDHTGSHSSNFRSTTRLGTSSPHVSPHKPASSAVSATAQRASGAELRSSFNRRQVTSRPNSTMEARVFDGVYDFGEFCDASSAAGNSGDYAGKKPCTGAKPQQLSPASLPSLSNYPTSTPMSEDSSLSKVPVTTTKPRTKASTAVSKRGRAPESKERAALLERVAQLCEDVATWDSRIARQRSLMREEARRSDDEAVFSSGYSPVDSTNVARRRGASSGGKRQPESAEQAPNPKADIKGGSRLANARLTKLRQENEQLEARYARQGAGAAEMSVQALVVRAEIQLQKVRLRLKEITATRRALEHRDKRAAHTIEEVHRRMPTADELKDRQLNEGIYSRKRLLCTAKELKENLERTRAAIKMMKVRCTDLEAHVRHKHLSAITPKEYEALCDTRDANAKAIEKHKSAISVYAIAFAHELRNTSKSSCGSDAGGFISQSGCSSITTSPCKRVVTPVRSGAMGKEQQQMIAEFEANKVNLLLQQKRSLLERKQALQTVVDELRKRVQKYNEEIKSNHMQAGLVYLDSNSTAGTNACAPLCSAQSREPSPPILTTTSETRTSYGSTPVAGSGAVAARKRSLRDVLRSPVIRRTEALTDWAEAKGRGGAATPRLGGGDAVGCKSRQENVGGNANLLNRDSVALPALVQTGKRASRAEHRASLSALAMLVDSPVKGATQMGSGVTAGGKTTASSHDTIEGEIDAHDSIESMLHKIDGANKRLGRAVFGQDSREGVSPPLLLQELHEADGVKVANNVLADSNVFEEKSMPAKVNGSSGGYTGGSGHRDHATSAAGCVHHADGKAMPDEWSAEEDEVEEELSVGRSDGSGRSTPEWLRND</sequence>
<feature type="coiled-coil region" evidence="1">
    <location>
        <begin position="415"/>
        <end position="442"/>
    </location>
</feature>
<feature type="region of interest" description="Disordered" evidence="2">
    <location>
        <begin position="615"/>
        <end position="643"/>
    </location>
</feature>
<dbReference type="AlphaFoldDB" id="A0A640KKN4"/>
<dbReference type="VEuPathDB" id="TriTrypDB:LtaPh_1910200"/>
<feature type="compositionally biased region" description="Polar residues" evidence="2">
    <location>
        <begin position="191"/>
        <end position="205"/>
    </location>
</feature>